<sequence>MAGRRDGSLMREKGQSFRGSRIAVAIAVGVLLGCVLALLYPNGLFSSNPPRQLQKLSRSGLQTASSSCESQERVNALKSDIASLSEKNMELKKQ</sequence>
<dbReference type="AlphaFoldDB" id="A0A2I0HYV2"/>
<keyword evidence="1" id="KW-1133">Transmembrane helix</keyword>
<reference evidence="2 3" key="1">
    <citation type="submission" date="2017-11" db="EMBL/GenBank/DDBJ databases">
        <title>De-novo sequencing of pomegranate (Punica granatum L.) genome.</title>
        <authorList>
            <person name="Akparov Z."/>
            <person name="Amiraslanov A."/>
            <person name="Hajiyeva S."/>
            <person name="Abbasov M."/>
            <person name="Kaur K."/>
            <person name="Hamwieh A."/>
            <person name="Solovyev V."/>
            <person name="Salamov A."/>
            <person name="Braich B."/>
            <person name="Kosarev P."/>
            <person name="Mahmoud A."/>
            <person name="Hajiyev E."/>
            <person name="Babayeva S."/>
            <person name="Izzatullayeva V."/>
            <person name="Mammadov A."/>
            <person name="Mammadov A."/>
            <person name="Sharifova S."/>
            <person name="Ojaghi J."/>
            <person name="Eynullazada K."/>
            <person name="Bayramov B."/>
            <person name="Abdulazimova A."/>
            <person name="Shahmuradov I."/>
        </authorList>
    </citation>
    <scope>NUCLEOTIDE SEQUENCE [LARGE SCALE GENOMIC DNA]</scope>
    <source>
        <strain evidence="3">cv. AG2017</strain>
        <tissue evidence="2">Leaf</tissue>
    </source>
</reference>
<dbReference type="Proteomes" id="UP000233551">
    <property type="component" value="Unassembled WGS sequence"/>
</dbReference>
<keyword evidence="3" id="KW-1185">Reference proteome</keyword>
<feature type="transmembrane region" description="Helical" evidence="1">
    <location>
        <begin position="21"/>
        <end position="40"/>
    </location>
</feature>
<proteinExistence type="predicted"/>
<accession>A0A2I0HYV2</accession>
<protein>
    <submittedName>
        <fullName evidence="2">Uncharacterized protein</fullName>
    </submittedName>
</protein>
<organism evidence="2 3">
    <name type="scientific">Punica granatum</name>
    <name type="common">Pomegranate</name>
    <dbReference type="NCBI Taxonomy" id="22663"/>
    <lineage>
        <taxon>Eukaryota</taxon>
        <taxon>Viridiplantae</taxon>
        <taxon>Streptophyta</taxon>
        <taxon>Embryophyta</taxon>
        <taxon>Tracheophyta</taxon>
        <taxon>Spermatophyta</taxon>
        <taxon>Magnoliopsida</taxon>
        <taxon>eudicotyledons</taxon>
        <taxon>Gunneridae</taxon>
        <taxon>Pentapetalae</taxon>
        <taxon>rosids</taxon>
        <taxon>malvids</taxon>
        <taxon>Myrtales</taxon>
        <taxon>Lythraceae</taxon>
        <taxon>Punica</taxon>
    </lineage>
</organism>
<dbReference type="PANTHER" id="PTHR46581">
    <property type="entry name" value="ARABINOSYLTRANSFERASE RRA3"/>
    <property type="match status" value="1"/>
</dbReference>
<evidence type="ECO:0000313" key="2">
    <source>
        <dbReference type="EMBL" id="PKI36710.1"/>
    </source>
</evidence>
<keyword evidence="1" id="KW-0812">Transmembrane</keyword>
<gene>
    <name evidence="2" type="ORF">CRG98_042899</name>
</gene>
<comment type="caution">
    <text evidence="2">The sequence shown here is derived from an EMBL/GenBank/DDBJ whole genome shotgun (WGS) entry which is preliminary data.</text>
</comment>
<dbReference type="GO" id="GO:0080147">
    <property type="term" value="P:root hair cell development"/>
    <property type="evidence" value="ECO:0007669"/>
    <property type="project" value="InterPro"/>
</dbReference>
<dbReference type="InterPro" id="IPR044290">
    <property type="entry name" value="RRA1/2/3"/>
</dbReference>
<feature type="non-terminal residue" evidence="2">
    <location>
        <position position="94"/>
    </location>
</feature>
<dbReference type="GO" id="GO:0016757">
    <property type="term" value="F:glycosyltransferase activity"/>
    <property type="evidence" value="ECO:0007669"/>
    <property type="project" value="InterPro"/>
</dbReference>
<name>A0A2I0HYV2_PUNGR</name>
<evidence type="ECO:0000313" key="3">
    <source>
        <dbReference type="Proteomes" id="UP000233551"/>
    </source>
</evidence>
<dbReference type="PANTHER" id="PTHR46581:SF3">
    <property type="entry name" value="ARABINOSYLTRANSFERASE RRA3"/>
    <property type="match status" value="1"/>
</dbReference>
<dbReference type="PROSITE" id="PS51257">
    <property type="entry name" value="PROKAR_LIPOPROTEIN"/>
    <property type="match status" value="1"/>
</dbReference>
<evidence type="ECO:0000256" key="1">
    <source>
        <dbReference type="SAM" id="Phobius"/>
    </source>
</evidence>
<dbReference type="STRING" id="22663.A0A2I0HYV2"/>
<keyword evidence="1" id="KW-0472">Membrane</keyword>
<dbReference type="EMBL" id="PGOL01004713">
    <property type="protein sequence ID" value="PKI36710.1"/>
    <property type="molecule type" value="Genomic_DNA"/>
</dbReference>